<dbReference type="Gene3D" id="2.60.260.20">
    <property type="entry name" value="Urease metallochaperone UreE, N-terminal domain"/>
    <property type="match status" value="1"/>
</dbReference>
<comment type="subcellular location">
    <subcellularLocation>
        <location evidence="1 5">Cytoplasm</location>
    </subcellularLocation>
</comment>
<dbReference type="Pfam" id="PF02814">
    <property type="entry name" value="UreE_N"/>
    <property type="match status" value="1"/>
</dbReference>
<dbReference type="RefSeq" id="WP_307226746.1">
    <property type="nucleotide sequence ID" value="NZ_JAUSTT010000003.1"/>
</dbReference>
<keyword evidence="3 5" id="KW-0533">Nickel</keyword>
<evidence type="ECO:0000313" key="7">
    <source>
        <dbReference type="EMBL" id="MDQ0174894.1"/>
    </source>
</evidence>
<dbReference type="HAMAP" id="MF_00822">
    <property type="entry name" value="UreE"/>
    <property type="match status" value="1"/>
</dbReference>
<evidence type="ECO:0000256" key="5">
    <source>
        <dbReference type="HAMAP-Rule" id="MF_00822"/>
    </source>
</evidence>
<comment type="caution">
    <text evidence="7">The sequence shown here is derived from an EMBL/GenBank/DDBJ whole genome shotgun (WGS) entry which is preliminary data.</text>
</comment>
<reference evidence="7 8" key="1">
    <citation type="submission" date="2023-07" db="EMBL/GenBank/DDBJ databases">
        <title>Genomic Encyclopedia of Type Strains, Phase IV (KMG-IV): sequencing the most valuable type-strain genomes for metagenomic binning, comparative biology and taxonomic classification.</title>
        <authorList>
            <person name="Goeker M."/>
        </authorList>
    </citation>
    <scope>NUCLEOTIDE SEQUENCE [LARGE SCALE GENOMIC DNA]</scope>
    <source>
        <strain evidence="7 8">DSM 23837</strain>
    </source>
</reference>
<feature type="domain" description="UreE urease accessory N-terminal" evidence="6">
    <location>
        <begin position="6"/>
        <end position="68"/>
    </location>
</feature>
<dbReference type="PIRSF" id="PIRSF036402">
    <property type="entry name" value="Ureas_acces_UreE"/>
    <property type="match status" value="1"/>
</dbReference>
<comment type="function">
    <text evidence="5">Involved in urease metallocenter assembly. Binds nickel. Probably functions as a nickel donor during metallocenter assembly.</text>
</comment>
<sequence length="146" mass="17280">MKVEKIIGNIKDVEIQKQREWVELEWEELNKRILRKKTDKGTDIAISLAKDESLHDGDILYENDNVQIVVRTKLEDVFVVSPKTMKEMGKAAFEIGNRHTPCLIEENEIIVRYDHTLEKLLDEVGVSYERSERRFKEPFKYRGHQH</sequence>
<dbReference type="InterPro" id="IPR007864">
    <property type="entry name" value="UreE_C_dom"/>
</dbReference>
<dbReference type="InterPro" id="IPR004029">
    <property type="entry name" value="UreE_N"/>
</dbReference>
<dbReference type="CDD" id="cd00571">
    <property type="entry name" value="UreE"/>
    <property type="match status" value="1"/>
</dbReference>
<evidence type="ECO:0000256" key="1">
    <source>
        <dbReference type="ARBA" id="ARBA00004496"/>
    </source>
</evidence>
<evidence type="ECO:0000256" key="3">
    <source>
        <dbReference type="ARBA" id="ARBA00022596"/>
    </source>
</evidence>
<dbReference type="SMART" id="SM00988">
    <property type="entry name" value="UreE_N"/>
    <property type="match status" value="1"/>
</dbReference>
<protein>
    <recommendedName>
        <fullName evidence="5">Urease accessory protein UreE</fullName>
    </recommendedName>
</protein>
<dbReference type="InterPro" id="IPR012406">
    <property type="entry name" value="UreE"/>
</dbReference>
<dbReference type="InterPro" id="IPR036118">
    <property type="entry name" value="UreE_N_sf"/>
</dbReference>
<proteinExistence type="inferred from homology"/>
<evidence type="ECO:0000256" key="4">
    <source>
        <dbReference type="ARBA" id="ARBA00023186"/>
    </source>
</evidence>
<dbReference type="EMBL" id="JAUSTT010000003">
    <property type="protein sequence ID" value="MDQ0174894.1"/>
    <property type="molecule type" value="Genomic_DNA"/>
</dbReference>
<evidence type="ECO:0000259" key="6">
    <source>
        <dbReference type="SMART" id="SM00988"/>
    </source>
</evidence>
<keyword evidence="8" id="KW-1185">Reference proteome</keyword>
<name>A0ABT9WNN8_9BACI</name>
<evidence type="ECO:0000256" key="2">
    <source>
        <dbReference type="ARBA" id="ARBA00022490"/>
    </source>
</evidence>
<evidence type="ECO:0000313" key="8">
    <source>
        <dbReference type="Proteomes" id="UP001223586"/>
    </source>
</evidence>
<dbReference type="Gene3D" id="3.30.70.790">
    <property type="entry name" value="UreE, C-terminal domain"/>
    <property type="match status" value="1"/>
</dbReference>
<accession>A0ABT9WNN8</accession>
<dbReference type="SUPFAM" id="SSF69287">
    <property type="entry name" value="Urease metallochaperone UreE, N-terminal domain"/>
    <property type="match status" value="1"/>
</dbReference>
<keyword evidence="4 5" id="KW-0143">Chaperone</keyword>
<gene>
    <name evidence="5" type="primary">ureE</name>
    <name evidence="7" type="ORF">J2S08_000728</name>
</gene>
<comment type="similarity">
    <text evidence="5">Belongs to the UreE family.</text>
</comment>
<dbReference type="Pfam" id="PF05194">
    <property type="entry name" value="UreE_C"/>
    <property type="match status" value="1"/>
</dbReference>
<keyword evidence="2 5" id="KW-0963">Cytoplasm</keyword>
<organism evidence="7 8">
    <name type="scientific">Bacillus chungangensis</name>
    <dbReference type="NCBI Taxonomy" id="587633"/>
    <lineage>
        <taxon>Bacteria</taxon>
        <taxon>Bacillati</taxon>
        <taxon>Bacillota</taxon>
        <taxon>Bacilli</taxon>
        <taxon>Bacillales</taxon>
        <taxon>Bacillaceae</taxon>
        <taxon>Bacillus</taxon>
    </lineage>
</organism>
<dbReference type="SUPFAM" id="SSF69737">
    <property type="entry name" value="Urease metallochaperone UreE, C-terminal domain"/>
    <property type="match status" value="1"/>
</dbReference>
<dbReference type="Proteomes" id="UP001223586">
    <property type="component" value="Unassembled WGS sequence"/>
</dbReference>